<dbReference type="GO" id="GO:0015074">
    <property type="term" value="P:DNA integration"/>
    <property type="evidence" value="ECO:0007669"/>
    <property type="project" value="InterPro"/>
</dbReference>
<evidence type="ECO:0000256" key="2">
    <source>
        <dbReference type="SAM" id="Coils"/>
    </source>
</evidence>
<gene>
    <name evidence="3" type="ORF">S01H4_41259</name>
</gene>
<reference evidence="3" key="1">
    <citation type="journal article" date="2014" name="Front. Microbiol.">
        <title>High frequency of phylogenetically diverse reductive dehalogenase-homologous genes in deep subseafloor sedimentary metagenomes.</title>
        <authorList>
            <person name="Kawai M."/>
            <person name="Futagami T."/>
            <person name="Toyoda A."/>
            <person name="Takaki Y."/>
            <person name="Nishi S."/>
            <person name="Hori S."/>
            <person name="Arai W."/>
            <person name="Tsubouchi T."/>
            <person name="Morono Y."/>
            <person name="Uchiyama I."/>
            <person name="Ito T."/>
            <person name="Fujiyama A."/>
            <person name="Inagaki F."/>
            <person name="Takami H."/>
        </authorList>
    </citation>
    <scope>NUCLEOTIDE SEQUENCE</scope>
    <source>
        <strain evidence="3">Expedition CK06-06</strain>
    </source>
</reference>
<name>X1CNT2_9ZZZZ</name>
<comment type="caution">
    <text evidence="3">The sequence shown here is derived from an EMBL/GenBank/DDBJ whole genome shotgun (WGS) entry which is preliminary data.</text>
</comment>
<dbReference type="Gene3D" id="1.10.443.10">
    <property type="entry name" value="Intergrase catalytic core"/>
    <property type="match status" value="1"/>
</dbReference>
<dbReference type="GO" id="GO:0006310">
    <property type="term" value="P:DNA recombination"/>
    <property type="evidence" value="ECO:0007669"/>
    <property type="project" value="UniProtKB-KW"/>
</dbReference>
<dbReference type="InterPro" id="IPR011010">
    <property type="entry name" value="DNA_brk_join_enz"/>
</dbReference>
<feature type="coiled-coil region" evidence="2">
    <location>
        <begin position="112"/>
        <end position="139"/>
    </location>
</feature>
<protein>
    <submittedName>
        <fullName evidence="3">Uncharacterized protein</fullName>
    </submittedName>
</protein>
<evidence type="ECO:0000313" key="3">
    <source>
        <dbReference type="EMBL" id="GAG97803.1"/>
    </source>
</evidence>
<sequence length="225" mass="26093">HPSKENTKNKVWLYEGKNKVITEMTRSGVLQLVGRISGYANLNKKVNCHDFRHTSISKDRKNGVPQSIIEQKHGLTHGSKMMGVYDHTGDTEYEKYILNKAKNTPETYSTLKQENQRMKNEYEDRIKTLEESKLNFNSTEIQKIIDNKFSTWLGTYNSSELCISSHIWESKGTYEIRVKAMDHHGAESNWSDSLIVSMPHSYNPFQLLINRLINRFPILEPILSK</sequence>
<keyword evidence="1" id="KW-0233">DNA recombination</keyword>
<dbReference type="AlphaFoldDB" id="X1CNT2"/>
<proteinExistence type="predicted"/>
<keyword evidence="2" id="KW-0175">Coiled coil</keyword>
<dbReference type="GO" id="GO:0003677">
    <property type="term" value="F:DNA binding"/>
    <property type="evidence" value="ECO:0007669"/>
    <property type="project" value="InterPro"/>
</dbReference>
<organism evidence="3">
    <name type="scientific">marine sediment metagenome</name>
    <dbReference type="NCBI Taxonomy" id="412755"/>
    <lineage>
        <taxon>unclassified sequences</taxon>
        <taxon>metagenomes</taxon>
        <taxon>ecological metagenomes</taxon>
    </lineage>
</organism>
<dbReference type="EMBL" id="BART01022550">
    <property type="protein sequence ID" value="GAG97803.1"/>
    <property type="molecule type" value="Genomic_DNA"/>
</dbReference>
<dbReference type="InterPro" id="IPR013762">
    <property type="entry name" value="Integrase-like_cat_sf"/>
</dbReference>
<accession>X1CNT2</accession>
<dbReference type="SUPFAM" id="SSF56349">
    <property type="entry name" value="DNA breaking-rejoining enzymes"/>
    <property type="match status" value="1"/>
</dbReference>
<evidence type="ECO:0000256" key="1">
    <source>
        <dbReference type="ARBA" id="ARBA00023172"/>
    </source>
</evidence>
<feature type="non-terminal residue" evidence="3">
    <location>
        <position position="1"/>
    </location>
</feature>